<protein>
    <submittedName>
        <fullName evidence="2">YfzA family protein</fullName>
    </submittedName>
</protein>
<sequence>MTDRQKKGRFKRLKWWISSLSIFVVFMIVFFIVDGTIFEPNLNDSDNVAGKAADWLEETELFNVWFTPFNFPWFNLVTLLYIVFLLVSAIVDTFSLKRDKQN</sequence>
<reference evidence="2 3" key="1">
    <citation type="journal article" date="2011" name="Int. J. Syst. Evol. Microbiol.">
        <title>Allobacillus halotolerans gen. nov., sp. nov. isolated from shrimp paste.</title>
        <authorList>
            <person name="Sheu S.Y."/>
            <person name="Arun A.B."/>
            <person name="Jiang S.R."/>
            <person name="Young C.C."/>
            <person name="Chen W.M."/>
        </authorList>
    </citation>
    <scope>NUCLEOTIDE SEQUENCE [LARGE SCALE GENOMIC DNA]</scope>
    <source>
        <strain evidence="2 3">LMG 24826</strain>
    </source>
</reference>
<comment type="caution">
    <text evidence="2">The sequence shown here is derived from an EMBL/GenBank/DDBJ whole genome shotgun (WGS) entry which is preliminary data.</text>
</comment>
<keyword evidence="1" id="KW-0472">Membrane</keyword>
<organism evidence="2 3">
    <name type="scientific">Allobacillus halotolerans</name>
    <dbReference type="NCBI Taxonomy" id="570278"/>
    <lineage>
        <taxon>Bacteria</taxon>
        <taxon>Bacillati</taxon>
        <taxon>Bacillota</taxon>
        <taxon>Bacilli</taxon>
        <taxon>Bacillales</taxon>
        <taxon>Bacillaceae</taxon>
        <taxon>Allobacillus</taxon>
    </lineage>
</organism>
<feature type="transmembrane region" description="Helical" evidence="1">
    <location>
        <begin position="71"/>
        <end position="91"/>
    </location>
</feature>
<evidence type="ECO:0000256" key="1">
    <source>
        <dbReference type="SAM" id="Phobius"/>
    </source>
</evidence>
<gene>
    <name evidence="2" type="ORF">KQ486_07660</name>
</gene>
<dbReference type="Pfam" id="PF14118">
    <property type="entry name" value="YfzA"/>
    <property type="match status" value="1"/>
</dbReference>
<dbReference type="EMBL" id="JAHLZF010000009">
    <property type="protein sequence ID" value="MBU6080892.1"/>
    <property type="molecule type" value="Genomic_DNA"/>
</dbReference>
<dbReference type="InterPro" id="IPR025627">
    <property type="entry name" value="YfzA"/>
</dbReference>
<name>A0ABS6GP48_9BACI</name>
<keyword evidence="1" id="KW-1133">Transmembrane helix</keyword>
<proteinExistence type="predicted"/>
<keyword evidence="3" id="KW-1185">Reference proteome</keyword>
<keyword evidence="1" id="KW-0812">Transmembrane</keyword>
<evidence type="ECO:0000313" key="2">
    <source>
        <dbReference type="EMBL" id="MBU6080892.1"/>
    </source>
</evidence>
<dbReference type="RefSeq" id="WP_216687244.1">
    <property type="nucleotide sequence ID" value="NZ_CAUPKR010000025.1"/>
</dbReference>
<accession>A0ABS6GP48</accession>
<evidence type="ECO:0000313" key="3">
    <source>
        <dbReference type="Proteomes" id="UP000812672"/>
    </source>
</evidence>
<dbReference type="Proteomes" id="UP000812672">
    <property type="component" value="Unassembled WGS sequence"/>
</dbReference>
<feature type="transmembrane region" description="Helical" evidence="1">
    <location>
        <begin position="12"/>
        <end position="33"/>
    </location>
</feature>